<dbReference type="AlphaFoldDB" id="A0A3L6E1E5"/>
<reference evidence="2 3" key="1">
    <citation type="journal article" date="2018" name="Nat. Genet.">
        <title>Extensive intraspecific gene order and gene structural variations between Mo17 and other maize genomes.</title>
        <authorList>
            <person name="Sun S."/>
            <person name="Zhou Y."/>
            <person name="Chen J."/>
            <person name="Shi J."/>
            <person name="Zhao H."/>
            <person name="Zhao H."/>
            <person name="Song W."/>
            <person name="Zhang M."/>
            <person name="Cui Y."/>
            <person name="Dong X."/>
            <person name="Liu H."/>
            <person name="Ma X."/>
            <person name="Jiao Y."/>
            <person name="Wang B."/>
            <person name="Wei X."/>
            <person name="Stein J.C."/>
            <person name="Glaubitz J.C."/>
            <person name="Lu F."/>
            <person name="Yu G."/>
            <person name="Liang C."/>
            <person name="Fengler K."/>
            <person name="Li B."/>
            <person name="Rafalski A."/>
            <person name="Schnable P.S."/>
            <person name="Ware D.H."/>
            <person name="Buckler E.S."/>
            <person name="Lai J."/>
        </authorList>
    </citation>
    <scope>NUCLEOTIDE SEQUENCE [LARGE SCALE GENOMIC DNA]</scope>
    <source>
        <strain evidence="3">cv. Missouri 17</strain>
        <tissue evidence="2">Seedling</tissue>
    </source>
</reference>
<dbReference type="PANTHER" id="PTHR43592:SF4">
    <property type="entry name" value="CAAX AMINO TERMINAL PROTEASE FAMILY PROTEIN"/>
    <property type="match status" value="1"/>
</dbReference>
<evidence type="ECO:0000313" key="2">
    <source>
        <dbReference type="EMBL" id="PWZ14133.1"/>
    </source>
</evidence>
<comment type="caution">
    <text evidence="2">The sequence shown here is derived from an EMBL/GenBank/DDBJ whole genome shotgun (WGS) entry which is preliminary data.</text>
</comment>
<accession>A0A3L6E1E5</accession>
<dbReference type="PANTHER" id="PTHR43592">
    <property type="entry name" value="CAAX AMINO TERMINAL PROTEASE"/>
    <property type="match status" value="1"/>
</dbReference>
<proteinExistence type="predicted"/>
<dbReference type="Proteomes" id="UP000251960">
    <property type="component" value="Chromosome 7"/>
</dbReference>
<sequence>MLMRINMLFCVGKQELSVLSPVVPWEVDDIWRIYAGYFFILHIPLSFGGLGVIAKVMQRSSLDSMTTVISTLMLQLAELVLTLVLLQYSAKPGQAIQPFFCGKVFTERNWVKETVLGFVVLITLVLTTSILADKLVGSEVSFPSSILIPLMLRIKVALLHYNSFFFWSEGSKVCWLTLGPCRMHMTRY</sequence>
<organism evidence="2 3">
    <name type="scientific">Zea mays</name>
    <name type="common">Maize</name>
    <dbReference type="NCBI Taxonomy" id="4577"/>
    <lineage>
        <taxon>Eukaryota</taxon>
        <taxon>Viridiplantae</taxon>
        <taxon>Streptophyta</taxon>
        <taxon>Embryophyta</taxon>
        <taxon>Tracheophyta</taxon>
        <taxon>Spermatophyta</taxon>
        <taxon>Magnoliopsida</taxon>
        <taxon>Liliopsida</taxon>
        <taxon>Poales</taxon>
        <taxon>Poaceae</taxon>
        <taxon>PACMAD clade</taxon>
        <taxon>Panicoideae</taxon>
        <taxon>Andropogonodae</taxon>
        <taxon>Andropogoneae</taxon>
        <taxon>Tripsacinae</taxon>
        <taxon>Zea</taxon>
    </lineage>
</organism>
<keyword evidence="1" id="KW-0812">Transmembrane</keyword>
<dbReference type="ExpressionAtlas" id="A0A3L6E1E5">
    <property type="expression patterns" value="baseline and differential"/>
</dbReference>
<gene>
    <name evidence="2" type="ORF">Zm00014a_041289</name>
</gene>
<evidence type="ECO:0000256" key="1">
    <source>
        <dbReference type="SAM" id="Phobius"/>
    </source>
</evidence>
<dbReference type="EMBL" id="NCVQ01000008">
    <property type="protein sequence ID" value="PWZ14133.1"/>
    <property type="molecule type" value="Genomic_DNA"/>
</dbReference>
<feature type="transmembrane region" description="Helical" evidence="1">
    <location>
        <begin position="34"/>
        <end position="56"/>
    </location>
</feature>
<keyword evidence="1" id="KW-0472">Membrane</keyword>
<protein>
    <submittedName>
        <fullName evidence="2">Uncharacterized protein</fullName>
    </submittedName>
</protein>
<name>A0A3L6E1E5_MAIZE</name>
<feature type="transmembrane region" description="Helical" evidence="1">
    <location>
        <begin position="68"/>
        <end position="90"/>
    </location>
</feature>
<feature type="transmembrane region" description="Helical" evidence="1">
    <location>
        <begin position="110"/>
        <end position="132"/>
    </location>
</feature>
<keyword evidence="1" id="KW-1133">Transmembrane helix</keyword>
<evidence type="ECO:0000313" key="3">
    <source>
        <dbReference type="Proteomes" id="UP000251960"/>
    </source>
</evidence>